<evidence type="ECO:0000256" key="5">
    <source>
        <dbReference type="ARBA" id="ARBA00023163"/>
    </source>
</evidence>
<evidence type="ECO:0000256" key="1">
    <source>
        <dbReference type="ARBA" id="ARBA00004123"/>
    </source>
</evidence>
<evidence type="ECO:0000313" key="10">
    <source>
        <dbReference type="EMBL" id="KAG2553307.1"/>
    </source>
</evidence>
<feature type="region of interest" description="Disordered" evidence="7">
    <location>
        <begin position="150"/>
        <end position="188"/>
    </location>
</feature>
<dbReference type="InterPro" id="IPR004827">
    <property type="entry name" value="bZIP"/>
</dbReference>
<evidence type="ECO:0000259" key="9">
    <source>
        <dbReference type="PROSITE" id="PS00036"/>
    </source>
</evidence>
<gene>
    <name evidence="10" type="ORF">PVAP13_9KG518500</name>
</gene>
<comment type="similarity">
    <text evidence="2">Belongs to the bZIP family.</text>
</comment>
<dbReference type="Proteomes" id="UP000823388">
    <property type="component" value="Chromosome 9K"/>
</dbReference>
<reference evidence="10" key="1">
    <citation type="submission" date="2020-05" db="EMBL/GenBank/DDBJ databases">
        <title>WGS assembly of Panicum virgatum.</title>
        <authorList>
            <person name="Lovell J.T."/>
            <person name="Jenkins J."/>
            <person name="Shu S."/>
            <person name="Juenger T.E."/>
            <person name="Schmutz J."/>
        </authorList>
    </citation>
    <scope>NUCLEOTIDE SEQUENCE</scope>
    <source>
        <strain evidence="10">AP13</strain>
    </source>
</reference>
<dbReference type="InterPro" id="IPR045314">
    <property type="entry name" value="bZIP_plant_GBF1"/>
</dbReference>
<dbReference type="PANTHER" id="PTHR45967:SF31">
    <property type="entry name" value="DNA-BINDING PROTEIN EMBP-1"/>
    <property type="match status" value="1"/>
</dbReference>
<feature type="region of interest" description="Disordered" evidence="7">
    <location>
        <begin position="40"/>
        <end position="79"/>
    </location>
</feature>
<comment type="caution">
    <text evidence="10">The sequence shown here is derived from an EMBL/GenBank/DDBJ whole genome shotgun (WGS) entry which is preliminary data.</text>
</comment>
<feature type="chain" id="PRO_5035889597" description="BZIP domain-containing protein" evidence="8">
    <location>
        <begin position="20"/>
        <end position="214"/>
    </location>
</feature>
<comment type="subcellular location">
    <subcellularLocation>
        <location evidence="1">Nucleus</location>
    </subcellularLocation>
</comment>
<feature type="compositionally biased region" description="Basic and acidic residues" evidence="7">
    <location>
        <begin position="150"/>
        <end position="168"/>
    </location>
</feature>
<dbReference type="InterPro" id="IPR046347">
    <property type="entry name" value="bZIP_sf"/>
</dbReference>
<dbReference type="SUPFAM" id="SSF57959">
    <property type="entry name" value="Leucine zipper domain"/>
    <property type="match status" value="1"/>
</dbReference>
<dbReference type="Pfam" id="PF00170">
    <property type="entry name" value="bZIP_1"/>
    <property type="match status" value="1"/>
</dbReference>
<organism evidence="10 11">
    <name type="scientific">Panicum virgatum</name>
    <name type="common">Blackwell switchgrass</name>
    <dbReference type="NCBI Taxonomy" id="38727"/>
    <lineage>
        <taxon>Eukaryota</taxon>
        <taxon>Viridiplantae</taxon>
        <taxon>Streptophyta</taxon>
        <taxon>Embryophyta</taxon>
        <taxon>Tracheophyta</taxon>
        <taxon>Spermatophyta</taxon>
        <taxon>Magnoliopsida</taxon>
        <taxon>Liliopsida</taxon>
        <taxon>Poales</taxon>
        <taxon>Poaceae</taxon>
        <taxon>PACMAD clade</taxon>
        <taxon>Panicoideae</taxon>
        <taxon>Panicodae</taxon>
        <taxon>Paniceae</taxon>
        <taxon>Panicinae</taxon>
        <taxon>Panicum</taxon>
        <taxon>Panicum sect. Hiantes</taxon>
    </lineage>
</organism>
<evidence type="ECO:0000256" key="2">
    <source>
        <dbReference type="ARBA" id="ARBA00007163"/>
    </source>
</evidence>
<evidence type="ECO:0000256" key="3">
    <source>
        <dbReference type="ARBA" id="ARBA00023015"/>
    </source>
</evidence>
<evidence type="ECO:0000256" key="6">
    <source>
        <dbReference type="ARBA" id="ARBA00023242"/>
    </source>
</evidence>
<keyword evidence="5" id="KW-0804">Transcription</keyword>
<sequence length="214" mass="23285">MAILLSLMLIILCLKACYATGGQPYAWHAAQNVPYTAGEPVAAPEGKSKRKSSGAPSVGNASRSSDGRSEETSDKRYASVEHKLLPSAKRRMSTGANVQVPSCFGGLQQCKRRSAGKLLVSTTEMAAISNARPNLNIGLDLWSNSLVKQDDGELKSERRNQSNRESARRSRLRKQGEMEQAEEPSVVTTLSMHIEKAKVHHGKSDQHRCKKVGA</sequence>
<dbReference type="PROSITE" id="PS00036">
    <property type="entry name" value="BZIP_BASIC"/>
    <property type="match status" value="1"/>
</dbReference>
<evidence type="ECO:0000256" key="4">
    <source>
        <dbReference type="ARBA" id="ARBA00023125"/>
    </source>
</evidence>
<dbReference type="AlphaFoldDB" id="A0A8T0NUM7"/>
<dbReference type="GO" id="GO:0043565">
    <property type="term" value="F:sequence-specific DNA binding"/>
    <property type="evidence" value="ECO:0007669"/>
    <property type="project" value="InterPro"/>
</dbReference>
<dbReference type="GO" id="GO:0005634">
    <property type="term" value="C:nucleus"/>
    <property type="evidence" value="ECO:0007669"/>
    <property type="project" value="UniProtKB-SubCell"/>
</dbReference>
<dbReference type="InterPro" id="IPR044827">
    <property type="entry name" value="GBF-like"/>
</dbReference>
<keyword evidence="11" id="KW-1185">Reference proteome</keyword>
<keyword evidence="8" id="KW-0732">Signal</keyword>
<keyword evidence="4" id="KW-0238">DNA-binding</keyword>
<feature type="signal peptide" evidence="8">
    <location>
        <begin position="1"/>
        <end position="19"/>
    </location>
</feature>
<feature type="compositionally biased region" description="Basic and acidic residues" evidence="7">
    <location>
        <begin position="65"/>
        <end position="79"/>
    </location>
</feature>
<dbReference type="GO" id="GO:0003700">
    <property type="term" value="F:DNA-binding transcription factor activity"/>
    <property type="evidence" value="ECO:0007669"/>
    <property type="project" value="InterPro"/>
</dbReference>
<feature type="domain" description="BZIP" evidence="9">
    <location>
        <begin position="158"/>
        <end position="173"/>
    </location>
</feature>
<protein>
    <recommendedName>
        <fullName evidence="9">BZIP domain-containing protein</fullName>
    </recommendedName>
</protein>
<evidence type="ECO:0000313" key="11">
    <source>
        <dbReference type="Proteomes" id="UP000823388"/>
    </source>
</evidence>
<evidence type="ECO:0000256" key="8">
    <source>
        <dbReference type="SAM" id="SignalP"/>
    </source>
</evidence>
<dbReference type="CDD" id="cd14702">
    <property type="entry name" value="bZIP_plant_GBF1"/>
    <property type="match status" value="1"/>
</dbReference>
<proteinExistence type="inferred from homology"/>
<dbReference type="EMBL" id="CM029053">
    <property type="protein sequence ID" value="KAG2553307.1"/>
    <property type="molecule type" value="Genomic_DNA"/>
</dbReference>
<dbReference type="PANTHER" id="PTHR45967">
    <property type="entry name" value="G-BOX-BINDING FACTOR 3-RELATED"/>
    <property type="match status" value="1"/>
</dbReference>
<accession>A0A8T0NUM7</accession>
<keyword evidence="6" id="KW-0539">Nucleus</keyword>
<name>A0A8T0NUM7_PANVG</name>
<evidence type="ECO:0000256" key="7">
    <source>
        <dbReference type="SAM" id="MobiDB-lite"/>
    </source>
</evidence>
<dbReference type="Gene3D" id="1.20.5.170">
    <property type="match status" value="1"/>
</dbReference>
<keyword evidence="3" id="KW-0805">Transcription regulation</keyword>